<dbReference type="AlphaFoldDB" id="A0A2M9ZT64"/>
<name>A0A2M9ZT64_9LEPT</name>
<sequence>MAIKKIELCCKFTNVNFACLPELPARLGKFGFEVVAFSASINSYPTIIDFDSIDDLPDYIKTNGHPNSYRFSYDSSGSPRKNFTIDKLINIHKEKLLLLEATGFGNEEMLKDIASFLGVEPDYYKEEASKLEKSVFIAHRFDKQGTELAEKLARFLALLGFAVKTGRAFSPKSVALKVKERLKSQSIILVIYSKGDDSTWLTQESIIESSEKPLFILKENGVEFKPGILADLEFIPFNIDAIEETFIPILEGLKEIKVIG</sequence>
<evidence type="ECO:0000313" key="1">
    <source>
        <dbReference type="EMBL" id="PJZ75288.1"/>
    </source>
</evidence>
<dbReference type="Proteomes" id="UP000231843">
    <property type="component" value="Unassembled WGS sequence"/>
</dbReference>
<keyword evidence="2" id="KW-1185">Reference proteome</keyword>
<evidence type="ECO:0000313" key="2">
    <source>
        <dbReference type="Proteomes" id="UP000231843"/>
    </source>
</evidence>
<reference evidence="1 2" key="1">
    <citation type="submission" date="2017-07" db="EMBL/GenBank/DDBJ databases">
        <title>Leptospira spp. isolated from tropical soils.</title>
        <authorList>
            <person name="Thibeaux R."/>
            <person name="Iraola G."/>
            <person name="Ferres I."/>
            <person name="Bierque E."/>
            <person name="Girault D."/>
            <person name="Soupe-Gilbert M.-E."/>
            <person name="Picardeau M."/>
            <person name="Goarant C."/>
        </authorList>
    </citation>
    <scope>NUCLEOTIDE SEQUENCE [LARGE SCALE GENOMIC DNA]</scope>
    <source>
        <strain evidence="1 2">ES4-C-A1</strain>
    </source>
</reference>
<proteinExistence type="predicted"/>
<dbReference type="RefSeq" id="WP_100770235.1">
    <property type="nucleotide sequence ID" value="NZ_NPEA01000017.1"/>
</dbReference>
<evidence type="ECO:0008006" key="3">
    <source>
        <dbReference type="Google" id="ProtNLM"/>
    </source>
</evidence>
<accession>A0A2M9ZT64</accession>
<dbReference type="EMBL" id="NPEA01000017">
    <property type="protein sequence ID" value="PJZ75288.1"/>
    <property type="molecule type" value="Genomic_DNA"/>
</dbReference>
<comment type="caution">
    <text evidence="1">The sequence shown here is derived from an EMBL/GenBank/DDBJ whole genome shotgun (WGS) entry which is preliminary data.</text>
</comment>
<organism evidence="1 2">
    <name type="scientific">Leptospira neocaledonica</name>
    <dbReference type="NCBI Taxonomy" id="2023192"/>
    <lineage>
        <taxon>Bacteria</taxon>
        <taxon>Pseudomonadati</taxon>
        <taxon>Spirochaetota</taxon>
        <taxon>Spirochaetia</taxon>
        <taxon>Leptospirales</taxon>
        <taxon>Leptospiraceae</taxon>
        <taxon>Leptospira</taxon>
    </lineage>
</organism>
<gene>
    <name evidence="1" type="ORF">CH365_19595</name>
</gene>
<protein>
    <recommendedName>
        <fullName evidence="3">TIR domain-containing protein</fullName>
    </recommendedName>
</protein>